<name>X0SK91_9ZZZZ</name>
<feature type="non-terminal residue" evidence="1">
    <location>
        <position position="36"/>
    </location>
</feature>
<protein>
    <recommendedName>
        <fullName evidence="2">ClpX-type ZB domain-containing protein</fullName>
    </recommendedName>
</protein>
<dbReference type="AlphaFoldDB" id="X0SK91"/>
<evidence type="ECO:0000313" key="1">
    <source>
        <dbReference type="EMBL" id="GAF76307.1"/>
    </source>
</evidence>
<gene>
    <name evidence="1" type="ORF">S01H1_05804</name>
</gene>
<dbReference type="EMBL" id="BARS01003018">
    <property type="protein sequence ID" value="GAF76307.1"/>
    <property type="molecule type" value="Genomic_DNA"/>
</dbReference>
<reference evidence="1" key="1">
    <citation type="journal article" date="2014" name="Front. Microbiol.">
        <title>High frequency of phylogenetically diverse reductive dehalogenase-homologous genes in deep subseafloor sedimentary metagenomes.</title>
        <authorList>
            <person name="Kawai M."/>
            <person name="Futagami T."/>
            <person name="Toyoda A."/>
            <person name="Takaki Y."/>
            <person name="Nishi S."/>
            <person name="Hori S."/>
            <person name="Arai W."/>
            <person name="Tsubouchi T."/>
            <person name="Morono Y."/>
            <person name="Uchiyama I."/>
            <person name="Ito T."/>
            <person name="Fujiyama A."/>
            <person name="Inagaki F."/>
            <person name="Takami H."/>
        </authorList>
    </citation>
    <scope>NUCLEOTIDE SEQUENCE</scope>
    <source>
        <strain evidence="1">Expedition CK06-06</strain>
    </source>
</reference>
<organism evidence="1">
    <name type="scientific">marine sediment metagenome</name>
    <dbReference type="NCBI Taxonomy" id="412755"/>
    <lineage>
        <taxon>unclassified sequences</taxon>
        <taxon>metagenomes</taxon>
        <taxon>ecological metagenomes</taxon>
    </lineage>
</organism>
<sequence>MCDTCGKLKHTDGMRQAFGGIHICDQCIDKILALYV</sequence>
<accession>X0SK91</accession>
<comment type="caution">
    <text evidence="1">The sequence shown here is derived from an EMBL/GenBank/DDBJ whole genome shotgun (WGS) entry which is preliminary data.</text>
</comment>
<evidence type="ECO:0008006" key="2">
    <source>
        <dbReference type="Google" id="ProtNLM"/>
    </source>
</evidence>
<proteinExistence type="predicted"/>